<dbReference type="Gene3D" id="3.30.70.240">
    <property type="match status" value="2"/>
</dbReference>
<keyword evidence="4 5" id="KW-0342">GTP-binding</keyword>
<protein>
    <recommendedName>
        <fullName evidence="5">Ribosome-releasing factor 2, mitochondrial</fullName>
        <shortName evidence="5">RRF2mt</shortName>
    </recommendedName>
    <alternativeName>
        <fullName evidence="5">Elongation factor G 2, mitochondrial</fullName>
        <shortName evidence="5">EF-G2mt</shortName>
        <shortName evidence="5">mEF-G 2</shortName>
    </alternativeName>
</protein>
<dbReference type="InterPro" id="IPR053905">
    <property type="entry name" value="EF-G-like_DII"/>
</dbReference>
<dbReference type="InterPro" id="IPR031157">
    <property type="entry name" value="G_TR_CS"/>
</dbReference>
<dbReference type="Pfam" id="PF22042">
    <property type="entry name" value="EF-G_D2"/>
    <property type="match status" value="1"/>
</dbReference>
<dbReference type="InterPro" id="IPR030851">
    <property type="entry name" value="EFG2"/>
</dbReference>
<dbReference type="GO" id="GO:0003746">
    <property type="term" value="F:translation elongation factor activity"/>
    <property type="evidence" value="ECO:0007669"/>
    <property type="project" value="UniProtKB-KW"/>
</dbReference>
<dbReference type="OrthoDB" id="198619at2759"/>
<comment type="subcellular location">
    <subcellularLocation>
        <location evidence="5">Mitochondrion</location>
    </subcellularLocation>
</comment>
<dbReference type="SMART" id="SM00838">
    <property type="entry name" value="EFG_C"/>
    <property type="match status" value="1"/>
</dbReference>
<feature type="binding site" evidence="5">
    <location>
        <begin position="204"/>
        <end position="207"/>
    </location>
    <ligand>
        <name>GTP</name>
        <dbReference type="ChEBI" id="CHEBI:37565"/>
    </ligand>
</feature>
<proteinExistence type="inferred from homology"/>
<dbReference type="InterPro" id="IPR035647">
    <property type="entry name" value="EFG_III/V"/>
</dbReference>
<evidence type="ECO:0000256" key="6">
    <source>
        <dbReference type="SAM" id="Coils"/>
    </source>
</evidence>
<dbReference type="PROSITE" id="PS00301">
    <property type="entry name" value="G_TR_1"/>
    <property type="match status" value="1"/>
</dbReference>
<dbReference type="EMBL" id="KN846954">
    <property type="protein sequence ID" value="KIV76872.1"/>
    <property type="molecule type" value="Genomic_DNA"/>
</dbReference>
<feature type="coiled-coil region" evidence="6">
    <location>
        <begin position="271"/>
        <end position="298"/>
    </location>
</feature>
<dbReference type="Pfam" id="PF00009">
    <property type="entry name" value="GTP_EFTU"/>
    <property type="match status" value="1"/>
</dbReference>
<dbReference type="SUPFAM" id="SSF52540">
    <property type="entry name" value="P-loop containing nucleoside triphosphate hydrolases"/>
    <property type="match status" value="1"/>
</dbReference>
<dbReference type="PANTHER" id="PTHR43261:SF1">
    <property type="entry name" value="RIBOSOME-RELEASING FACTOR 2, MITOCHONDRIAL"/>
    <property type="match status" value="1"/>
</dbReference>
<sequence length="896" mass="97403">MVVRYGRVLRHSTLISFVKPLRLSRQLPSGYYSGFSSSCCLRNTATTVQHSQDALRTRNIGIIAHIDAGKTTTTERMLYYSGHTRRIGDVDEGSTVTDFLPAERARGITIQSAAITFEWPPADAAVPPEAGVAADAQPKSPISHNFNLIDTPGHADFTFEVRRSLRILDGAVCILDGVAGVEAQTEQVWAQAGEWKIPRIAYINKLDRDGAAFGRTVREIGSRLAGWPAVCQIPWFEGGKGRFTGIGDIVNLEGLLYEPGGTGKSFQRLTLSQLDQEYSELADELRRARVAVVELLSEHDDELVEAFFEAEEDHLKVTPAQLLQALRRCLLADNSRIIPVFAGASFRNIGVQPLLDAISNLLPSPIERPDPEISLGSSSGGLSQLIAGKLAVSHDSAGKTKKKSPATTPIAIGNTLQGCALAFKVVNDPRKGVLVYIRVYSGSIERNALLYNTNLQNSERASTLLRMYASESVPVQTLNAGEIGVIAGSKFARTGDTLISYTGNKATPPEPLNKLQLRPIKIPPPVFFAAIEPNSLREEKDMHEKLALLLREDPSLQISQDEDTGQTQISGMGELHLEIAQDRLVNEMKAKARMGKIAIGYRESLPEASKPITKTLEGDRVATKGRAGCTAVVEPLQDTDDKHENVPEDIFSYEQDGNIIAIETPTLDSRGRPTDADNVALPPNLNLPEIQQAYVNGALAALSRGPSYSYPMRNTKVTLTLRPEEHTFGSETTYASLTSAARLATIAAFKDATKSTPCSLMEPVMNVDINVDEASLGTVIQDISSSRGGQIVSLGDHEDELAEEGSGTRQIDVSKIYAPKDPFESGSSVSGEQHDRVSFQRSIKAKVPLKEMVGYLKHLRSMTGGRGTFVMSVDRFERVTGPREKAVIAELRGGVL</sequence>
<dbReference type="CDD" id="cd03713">
    <property type="entry name" value="EFG_mtEFG_C"/>
    <property type="match status" value="1"/>
</dbReference>
<evidence type="ECO:0000256" key="5">
    <source>
        <dbReference type="HAMAP-Rule" id="MF_03059"/>
    </source>
</evidence>
<dbReference type="FunFam" id="3.40.50.300:FF:000514">
    <property type="entry name" value="Ribosome-releasing factor 2, mitochondrial"/>
    <property type="match status" value="1"/>
</dbReference>
<evidence type="ECO:0000313" key="9">
    <source>
        <dbReference type="Proteomes" id="UP000053599"/>
    </source>
</evidence>
<evidence type="ECO:0000256" key="1">
    <source>
        <dbReference type="ARBA" id="ARBA00022741"/>
    </source>
</evidence>
<reference evidence="8 9" key="1">
    <citation type="submission" date="2015-01" db="EMBL/GenBank/DDBJ databases">
        <title>The Genome Sequence of Exophiala sideris CBS121828.</title>
        <authorList>
            <consortium name="The Broad Institute Genomics Platform"/>
            <person name="Cuomo C."/>
            <person name="de Hoog S."/>
            <person name="Gorbushina A."/>
            <person name="Stielow B."/>
            <person name="Teixiera M."/>
            <person name="Abouelleil A."/>
            <person name="Chapman S.B."/>
            <person name="Priest M."/>
            <person name="Young S.K."/>
            <person name="Wortman J."/>
            <person name="Nusbaum C."/>
            <person name="Birren B."/>
        </authorList>
    </citation>
    <scope>NUCLEOTIDE SEQUENCE [LARGE SCALE GENOMIC DNA]</scope>
    <source>
        <strain evidence="8 9">CBS 121828</strain>
    </source>
</reference>
<feature type="domain" description="Tr-type G" evidence="7">
    <location>
        <begin position="55"/>
        <end position="366"/>
    </location>
</feature>
<dbReference type="InterPro" id="IPR009022">
    <property type="entry name" value="EFG_III"/>
</dbReference>
<dbReference type="GO" id="GO:0003924">
    <property type="term" value="F:GTPase activity"/>
    <property type="evidence" value="ECO:0007669"/>
    <property type="project" value="UniProtKB-UniRule"/>
</dbReference>
<dbReference type="InterPro" id="IPR014721">
    <property type="entry name" value="Ribsml_uS5_D2-typ_fold_subgr"/>
</dbReference>
<dbReference type="InterPro" id="IPR000795">
    <property type="entry name" value="T_Tr_GTP-bd_dom"/>
</dbReference>
<gene>
    <name evidence="5" type="primary">MEF2</name>
    <name evidence="8" type="ORF">PV11_08723</name>
</gene>
<dbReference type="SUPFAM" id="SSF54980">
    <property type="entry name" value="EF-G C-terminal domain-like"/>
    <property type="match status" value="2"/>
</dbReference>
<evidence type="ECO:0000256" key="4">
    <source>
        <dbReference type="ARBA" id="ARBA00023134"/>
    </source>
</evidence>
<dbReference type="InterPro" id="IPR009000">
    <property type="entry name" value="Transl_B-barrel_sf"/>
</dbReference>
<dbReference type="FunFam" id="3.30.70.870:FF:000007">
    <property type="entry name" value="Ribosome-releasing factor 2, mitochondrial"/>
    <property type="match status" value="1"/>
</dbReference>
<evidence type="ECO:0000259" key="7">
    <source>
        <dbReference type="PROSITE" id="PS51722"/>
    </source>
</evidence>
<dbReference type="HOGENOM" id="CLU_002794_4_1_1"/>
<dbReference type="Pfam" id="PF00679">
    <property type="entry name" value="EFG_C"/>
    <property type="match status" value="1"/>
</dbReference>
<dbReference type="PROSITE" id="PS51722">
    <property type="entry name" value="G_TR_2"/>
    <property type="match status" value="1"/>
</dbReference>
<dbReference type="InterPro" id="IPR000640">
    <property type="entry name" value="EFG_V-like"/>
</dbReference>
<dbReference type="InterPro" id="IPR041095">
    <property type="entry name" value="EFG_II"/>
</dbReference>
<dbReference type="GO" id="GO:0032543">
    <property type="term" value="P:mitochondrial translation"/>
    <property type="evidence" value="ECO:0007669"/>
    <property type="project" value="UniProtKB-UniRule"/>
</dbReference>
<dbReference type="Gene3D" id="3.30.70.870">
    <property type="entry name" value="Elongation Factor G (Translational Gtpase), domain 3"/>
    <property type="match status" value="1"/>
</dbReference>
<dbReference type="SUPFAM" id="SSF50447">
    <property type="entry name" value="Translation proteins"/>
    <property type="match status" value="1"/>
</dbReference>
<dbReference type="Gene3D" id="3.40.50.300">
    <property type="entry name" value="P-loop containing nucleotide triphosphate hydrolases"/>
    <property type="match status" value="1"/>
</dbReference>
<dbReference type="Gene3D" id="3.30.230.10">
    <property type="match status" value="2"/>
</dbReference>
<evidence type="ECO:0000256" key="3">
    <source>
        <dbReference type="ARBA" id="ARBA00023128"/>
    </source>
</evidence>
<keyword evidence="6" id="KW-0175">Coiled coil</keyword>
<dbReference type="GO" id="GO:0005525">
    <property type="term" value="F:GTP binding"/>
    <property type="evidence" value="ECO:0007669"/>
    <property type="project" value="UniProtKB-UniRule"/>
</dbReference>
<dbReference type="InterPro" id="IPR005225">
    <property type="entry name" value="Small_GTP-bd"/>
</dbReference>
<comment type="similarity">
    <text evidence="5">Belongs to the TRAFAC class translation factor GTPase superfamily. Classic translation factor GTPase family. EF-G/EF-2 subfamily.</text>
</comment>
<dbReference type="Pfam" id="PF14492">
    <property type="entry name" value="EFG_III"/>
    <property type="match status" value="1"/>
</dbReference>
<dbReference type="GO" id="GO:0005759">
    <property type="term" value="C:mitochondrial matrix"/>
    <property type="evidence" value="ECO:0007669"/>
    <property type="project" value="UniProtKB-ARBA"/>
</dbReference>
<dbReference type="PRINTS" id="PR00315">
    <property type="entry name" value="ELONGATNFCT"/>
</dbReference>
<dbReference type="CDD" id="cd16262">
    <property type="entry name" value="EFG_III"/>
    <property type="match status" value="1"/>
</dbReference>
<dbReference type="GO" id="GO:0032790">
    <property type="term" value="P:ribosome disassembly"/>
    <property type="evidence" value="ECO:0007669"/>
    <property type="project" value="UniProtKB-UniRule"/>
</dbReference>
<keyword evidence="2 5" id="KW-0648">Protein biosynthesis</keyword>
<dbReference type="HAMAP" id="MF_03059">
    <property type="entry name" value="mEF_G_2"/>
    <property type="match status" value="1"/>
</dbReference>
<organism evidence="8 9">
    <name type="scientific">Exophiala sideris</name>
    <dbReference type="NCBI Taxonomy" id="1016849"/>
    <lineage>
        <taxon>Eukaryota</taxon>
        <taxon>Fungi</taxon>
        <taxon>Dikarya</taxon>
        <taxon>Ascomycota</taxon>
        <taxon>Pezizomycotina</taxon>
        <taxon>Eurotiomycetes</taxon>
        <taxon>Chaetothyriomycetidae</taxon>
        <taxon>Chaetothyriales</taxon>
        <taxon>Herpotrichiellaceae</taxon>
        <taxon>Exophiala</taxon>
    </lineage>
</organism>
<evidence type="ECO:0000313" key="8">
    <source>
        <dbReference type="EMBL" id="KIV76872.1"/>
    </source>
</evidence>
<dbReference type="InterPro" id="IPR035649">
    <property type="entry name" value="EFG_V"/>
</dbReference>
<dbReference type="FunFam" id="2.40.30.10:FF:000106">
    <property type="entry name" value="Ribosome-releasing factor 2, mitochondrial"/>
    <property type="match status" value="1"/>
</dbReference>
<feature type="binding site" evidence="5">
    <location>
        <begin position="64"/>
        <end position="71"/>
    </location>
    <ligand>
        <name>GTP</name>
        <dbReference type="ChEBI" id="CHEBI:37565"/>
    </ligand>
</feature>
<evidence type="ECO:0000256" key="2">
    <source>
        <dbReference type="ARBA" id="ARBA00022917"/>
    </source>
</evidence>
<keyword evidence="1 5" id="KW-0547">Nucleotide-binding</keyword>
<dbReference type="AlphaFoldDB" id="A0A0D1Y1Q6"/>
<feature type="binding site" evidence="5">
    <location>
        <begin position="150"/>
        <end position="154"/>
    </location>
    <ligand>
        <name>GTP</name>
        <dbReference type="ChEBI" id="CHEBI:37565"/>
    </ligand>
</feature>
<comment type="function">
    <text evidence="5">Mitochondrial GTPase that mediates the disassembly of ribosomes from messenger RNA at the termination of mitochondrial protein biosynthesis. Not involved in the GTP-dependent ribosomal translocation step during translation elongation.</text>
</comment>
<dbReference type="STRING" id="1016849.A0A0D1Y1Q6"/>
<keyword evidence="3 5" id="KW-0496">Mitochondrion</keyword>
<dbReference type="Gene3D" id="2.40.30.10">
    <property type="entry name" value="Translation factors"/>
    <property type="match status" value="1"/>
</dbReference>
<name>A0A0D1Y1Q6_9EURO</name>
<dbReference type="Proteomes" id="UP000053599">
    <property type="component" value="Unassembled WGS sequence"/>
</dbReference>
<accession>A0A0D1Y1Q6</accession>
<keyword evidence="8" id="KW-0251">Elongation factor</keyword>
<dbReference type="NCBIfam" id="TIGR00231">
    <property type="entry name" value="small_GTP"/>
    <property type="match status" value="1"/>
</dbReference>
<dbReference type="InterPro" id="IPR027417">
    <property type="entry name" value="P-loop_NTPase"/>
</dbReference>
<dbReference type="PANTHER" id="PTHR43261">
    <property type="entry name" value="TRANSLATION ELONGATION FACTOR G-RELATED"/>
    <property type="match status" value="1"/>
</dbReference>